<dbReference type="Proteomes" id="UP000308886">
    <property type="component" value="Unassembled WGS sequence"/>
</dbReference>
<name>A0AC61QP81_9BACT</name>
<sequence length="156" mass="16560">MATRNFSDYDKSKVPNAENMCFGIVVSERNPEITNALLEGTVTTLEGFDALPENIHVKRVPGTMELVYGAHQMTLNDGYDAVIALGCVVKGKTHSFDCVVNSVTAGFAQLNATSAVPVIFGILATETMEDAKERAGGALGNKGEECAVAAIKMAKF</sequence>
<dbReference type="EC" id="2.5.1.78" evidence="1"/>
<keyword evidence="1" id="KW-0808">Transferase</keyword>
<evidence type="ECO:0000313" key="2">
    <source>
        <dbReference type="Proteomes" id="UP000308886"/>
    </source>
</evidence>
<dbReference type="EMBL" id="SRZC01000014">
    <property type="protein sequence ID" value="TGX81731.1"/>
    <property type="molecule type" value="Genomic_DNA"/>
</dbReference>
<gene>
    <name evidence="1" type="ORF">E5358_09370</name>
</gene>
<accession>A0AC61QP81</accession>
<reference evidence="1" key="1">
    <citation type="submission" date="2019-04" db="EMBL/GenBank/DDBJ databases">
        <title>Microbes associate with the intestines of laboratory mice.</title>
        <authorList>
            <person name="Navarre W."/>
            <person name="Wong E."/>
            <person name="Huang K."/>
            <person name="Tropini C."/>
            <person name="Ng K."/>
            <person name="Yu B."/>
        </authorList>
    </citation>
    <scope>NUCLEOTIDE SEQUENCE</scope>
    <source>
        <strain evidence="1">NM73_A23</strain>
    </source>
</reference>
<protein>
    <submittedName>
        <fullName evidence="1">6,7-dimethyl-8-ribityllumazine synthase</fullName>
        <ecNumber evidence="1">2.5.1.78</ecNumber>
    </submittedName>
</protein>
<organism evidence="1 2">
    <name type="scientific">Palleniella muris</name>
    <dbReference type="NCBI Taxonomy" id="3038145"/>
    <lineage>
        <taxon>Bacteria</taxon>
        <taxon>Pseudomonadati</taxon>
        <taxon>Bacteroidota</taxon>
        <taxon>Bacteroidia</taxon>
        <taxon>Bacteroidales</taxon>
        <taxon>Prevotellaceae</taxon>
        <taxon>Palleniella</taxon>
    </lineage>
</organism>
<evidence type="ECO:0000313" key="1">
    <source>
        <dbReference type="EMBL" id="TGX81731.1"/>
    </source>
</evidence>
<keyword evidence="2" id="KW-1185">Reference proteome</keyword>
<comment type="caution">
    <text evidence="1">The sequence shown here is derived from an EMBL/GenBank/DDBJ whole genome shotgun (WGS) entry which is preliminary data.</text>
</comment>
<proteinExistence type="predicted"/>